<keyword evidence="8" id="KW-1185">Reference proteome</keyword>
<name>A0A835XXU1_9CHLO</name>
<evidence type="ECO:0000256" key="3">
    <source>
        <dbReference type="ARBA" id="ARBA00022843"/>
    </source>
</evidence>
<keyword evidence="2" id="KW-1017">Isopeptide bond</keyword>
<feature type="compositionally biased region" description="Acidic residues" evidence="6">
    <location>
        <begin position="1831"/>
        <end position="1843"/>
    </location>
</feature>
<feature type="compositionally biased region" description="Gly residues" evidence="6">
    <location>
        <begin position="1821"/>
        <end position="1830"/>
    </location>
</feature>
<comment type="caution">
    <text evidence="7">The sequence shown here is derived from an EMBL/GenBank/DDBJ whole genome shotgun (WGS) entry which is preliminary data.</text>
</comment>
<comment type="subcellular location">
    <subcellularLocation>
        <location evidence="1">Nucleus</location>
    </subcellularLocation>
</comment>
<dbReference type="GO" id="GO:0000793">
    <property type="term" value="C:condensed chromosome"/>
    <property type="evidence" value="ECO:0007669"/>
    <property type="project" value="TreeGrafter"/>
</dbReference>
<feature type="compositionally biased region" description="Basic residues" evidence="6">
    <location>
        <begin position="1859"/>
        <end position="1870"/>
    </location>
</feature>
<feature type="compositionally biased region" description="Low complexity" evidence="6">
    <location>
        <begin position="446"/>
        <end position="457"/>
    </location>
</feature>
<dbReference type="OrthoDB" id="539600at2759"/>
<protein>
    <submittedName>
        <fullName evidence="7">Uncharacterized protein</fullName>
    </submittedName>
</protein>
<feature type="compositionally biased region" description="Gly residues" evidence="6">
    <location>
        <begin position="478"/>
        <end position="493"/>
    </location>
</feature>
<dbReference type="GO" id="GO:0031573">
    <property type="term" value="P:mitotic intra-S DNA damage checkpoint signaling"/>
    <property type="evidence" value="ECO:0007669"/>
    <property type="project" value="TreeGrafter"/>
</dbReference>
<evidence type="ECO:0000313" key="7">
    <source>
        <dbReference type="EMBL" id="KAG2491003.1"/>
    </source>
</evidence>
<keyword evidence="3" id="KW-0832">Ubl conjugation</keyword>
<dbReference type="InterPro" id="IPR029448">
    <property type="entry name" value="FANCD2"/>
</dbReference>
<feature type="region of interest" description="Disordered" evidence="6">
    <location>
        <begin position="1507"/>
        <end position="1542"/>
    </location>
</feature>
<evidence type="ECO:0000256" key="6">
    <source>
        <dbReference type="SAM" id="MobiDB-lite"/>
    </source>
</evidence>
<evidence type="ECO:0000256" key="1">
    <source>
        <dbReference type="ARBA" id="ARBA00004123"/>
    </source>
</evidence>
<dbReference type="EMBL" id="JAEHOE010000057">
    <property type="protein sequence ID" value="KAG2491003.1"/>
    <property type="molecule type" value="Genomic_DNA"/>
</dbReference>
<dbReference type="PANTHER" id="PTHR32086:SF0">
    <property type="entry name" value="FANCONI ANEMIA GROUP D2 PROTEIN"/>
    <property type="match status" value="1"/>
</dbReference>
<feature type="region of interest" description="Disordered" evidence="6">
    <location>
        <begin position="337"/>
        <end position="365"/>
    </location>
</feature>
<dbReference type="GO" id="GO:0036297">
    <property type="term" value="P:interstrand cross-link repair"/>
    <property type="evidence" value="ECO:0007669"/>
    <property type="project" value="TreeGrafter"/>
</dbReference>
<dbReference type="PANTHER" id="PTHR32086">
    <property type="entry name" value="FANCONI ANEMIA GROUP D2 PROTEIN"/>
    <property type="match status" value="1"/>
</dbReference>
<evidence type="ECO:0000256" key="5">
    <source>
        <dbReference type="ARBA" id="ARBA00093456"/>
    </source>
</evidence>
<feature type="region of interest" description="Disordered" evidence="6">
    <location>
        <begin position="446"/>
        <end position="494"/>
    </location>
</feature>
<dbReference type="GO" id="GO:0070182">
    <property type="term" value="F:DNA polymerase binding"/>
    <property type="evidence" value="ECO:0007669"/>
    <property type="project" value="TreeGrafter"/>
</dbReference>
<feature type="compositionally biased region" description="Acidic residues" evidence="6">
    <location>
        <begin position="2019"/>
        <end position="2040"/>
    </location>
</feature>
<dbReference type="Pfam" id="PF14631">
    <property type="entry name" value="FancD2"/>
    <property type="match status" value="4"/>
</dbReference>
<feature type="compositionally biased region" description="Low complexity" evidence="6">
    <location>
        <begin position="1528"/>
        <end position="1538"/>
    </location>
</feature>
<feature type="compositionally biased region" description="Acidic residues" evidence="6">
    <location>
        <begin position="462"/>
        <end position="477"/>
    </location>
</feature>
<feature type="compositionally biased region" description="Acidic residues" evidence="6">
    <location>
        <begin position="2056"/>
        <end position="2075"/>
    </location>
</feature>
<feature type="region of interest" description="Disordered" evidence="6">
    <location>
        <begin position="837"/>
        <end position="858"/>
    </location>
</feature>
<keyword evidence="4" id="KW-0539">Nucleus</keyword>
<accession>A0A835XXU1</accession>
<feature type="compositionally biased region" description="Acidic residues" evidence="6">
    <location>
        <begin position="2001"/>
        <end position="2010"/>
    </location>
</feature>
<feature type="compositionally biased region" description="Acidic residues" evidence="6">
    <location>
        <begin position="1979"/>
        <end position="1990"/>
    </location>
</feature>
<feature type="compositionally biased region" description="Basic residues" evidence="6">
    <location>
        <begin position="1940"/>
        <end position="1949"/>
    </location>
</feature>
<organism evidence="7 8">
    <name type="scientific">Edaphochlamys debaryana</name>
    <dbReference type="NCBI Taxonomy" id="47281"/>
    <lineage>
        <taxon>Eukaryota</taxon>
        <taxon>Viridiplantae</taxon>
        <taxon>Chlorophyta</taxon>
        <taxon>core chlorophytes</taxon>
        <taxon>Chlorophyceae</taxon>
        <taxon>CS clade</taxon>
        <taxon>Chlamydomonadales</taxon>
        <taxon>Chlamydomonadales incertae sedis</taxon>
        <taxon>Edaphochlamys</taxon>
    </lineage>
</organism>
<feature type="compositionally biased region" description="Gly residues" evidence="6">
    <location>
        <begin position="642"/>
        <end position="652"/>
    </location>
</feature>
<feature type="region of interest" description="Disordered" evidence="6">
    <location>
        <begin position="632"/>
        <end position="656"/>
    </location>
</feature>
<sequence length="2075" mass="209587">MDRSGLQDISNQDWTREGAAPDKQPRPSQMSALQLFLDVTEAGGVRGWTPPEDGVAGLTLEVSDIRKLRRHLETRLQRDPALRERWLEGLKEACADEEALHRALRPMTLPPGLIPGSVNSGGSGAGGCGSWSDSFLRCVLGVDCLQAPLATWLLQQLPVLTTAGGAGGDAGGDGDGAGAEAGGSIPGLILSQLRWLDVVPEASFLEGGGGGGAGGGGGYGPGGSPLVAVALEVLALVPPPLQRQMVGLLPEVATAEDHEVIYDKLSQLLDAELGFVAPCLEALQQLQLEQGLQDRVVSEMVDRLSGIEPDDLPAFVRFVVQYSTGPAGGTAGFGRGRAAAGAAGPSSSHHADGCDPSTSAGAHDSATAPTVIAALRAGLPLVDLSDPRLSVPVHDPKGKRGAAGGGGGRGAEAVEVRLLRELAVALAANDAAATAALKAITAAGRVRVGSSGSSAPDLRADGDDDEEAADEDGDEEAGGGGRGGRGGGGGRGGAAALAGGPNRLVGLDLWVLLALLGGRRGKEADKVLRAKIADGSASPAWLTSTLMGHPGALREFWPAAAALAAALAGAKPGTPAATAGARLYAILFAAMSDADGSVYRLEVIQALHTHLGSGCPEEVDTALEALSLLAEGPLSRPTPSGPGTGPTNGGGAPPAPALSAHGSALGCCLDHLDAFSDAQLAGLFGALAAVTGGAEGLAWSAREAAARGEGAPQGGVVRMPGGAGGRLEGEVAVVIEKALQGAAPYKRIGVAGALAFLARTGSALALLEGAGGGGPAPGGTQAGASQPAAPPNPSFALLLAEWNGRVDSLLAATESAPAARALAFTRMAELLQRTTGAGAGAAGGPQRQAHGQAAGGAAGGAEAVPWGLTLPKEARAYVLGVVQDLLEAAFIVNQSDLPNLPPVRVPGSSRTMRCSAWMNLDPQETENVAIRIWPLVGSLSPSERGALTWMAPCLRLVCTCTLQCNGDLSDVDALLGCPLVMPDLDVLQDTNKDDENHLHSMPAAASVAVITALQAACSWLREVLNCFGPSNAVRLQTIDQADNAQGKLTLRVANLAALEAAAAALLGMGEPRGGRPAIMAMRSHAEPLAPAAPIAAGTIGGAARPAAVAAAALAAAPGSFAAATAWAAELRRLVWPLSFDGVAAALRPLCVANVESAAGAQVADGSAGEPPAEPRGGGGKSDGRVSDWFVVSSKLAAAAYLASELSAKAAAVAARTTRAPPFARSAAAATARLDPSLARLTPRQMAATVVGLLPSFKRQMDGAAAALAGAKTSEIARDSSPGESGDGSRAVASIAWTQVAQDPANTGSQFMLHFLTVLRHLFTALAEPGAAGGKGAAASAAGGAAGGAGGAGQGPLPVRVLAEALAVLTAKPEAEGAPGAKAQDCVAAVSGVPAGRSLDSRQAAALAELAFQAWRQMDRQCRGTGPLFNHNDGPKPAAPCDVWRQLALLRAGRAMLAAVQSYVSQPSSGDDDADADGAPAEPPALRKLSRKISNAACETLELSWTGSGGDAGDVAGGDADADGDEPEAAAAAAAPAERAGGGGGGCFRWRGQAKLIRELLQLHIDLWRPNEDRARGGAGAEGAAGGGGGGMRYPLEALRHLVTAALGGVPPGKPSTGKGASAANEAPVCGYASLCVDTFPAWYRAAFEVLAEGQWAALCTRSKQAERKTMGQEEEDSHVSQLCLGAELFAALVRLAQAHHTRPACIGAAIRSGGKFVEDLRRSTGCWRRLWPRHEDRLRECVRSVQKGTRLLQTMCAEGKERRVAALAAKVPAVKRAIEGFNLNMRLLMHEMGRADIITMAQLRNKDIHGQPISSQVCVYGDGGGGGGFSGDEDDGDGEEAEPGEAAGGAYGGGGGGREKKKRGRAKKKPAAAEGADGGEGGAEGAEEGEGGARKKPRKPRAPKADAGEPGAPKPRKRKAAAASAAPDGGEEAAGAGAKPARKRKPKAKRAQEEAAAEEGVGMEVEEEGLQGAGAHEAAEEEAEAMEAEEGGAQQEGGGYGDEEEEEEEVPYASRRAVEEEEGEEEPAGGGEEGEGEEDELHGTGAHRAAACSEQYEGEGGEGEEGEGEDGETYL</sequence>
<reference evidence="7" key="1">
    <citation type="journal article" date="2020" name="bioRxiv">
        <title>Comparative genomics of Chlamydomonas.</title>
        <authorList>
            <person name="Craig R.J."/>
            <person name="Hasan A.R."/>
            <person name="Ness R.W."/>
            <person name="Keightley P.D."/>
        </authorList>
    </citation>
    <scope>NUCLEOTIDE SEQUENCE</scope>
    <source>
        <strain evidence="7">CCAP 11/70</strain>
    </source>
</reference>
<dbReference type="GO" id="GO:1990918">
    <property type="term" value="P:double-strand break repair involved in meiotic recombination"/>
    <property type="evidence" value="ECO:0007669"/>
    <property type="project" value="TreeGrafter"/>
</dbReference>
<feature type="compositionally biased region" description="Gly residues" evidence="6">
    <location>
        <begin position="1846"/>
        <end position="1856"/>
    </location>
</feature>
<feature type="region of interest" description="Disordered" evidence="6">
    <location>
        <begin position="385"/>
        <end position="409"/>
    </location>
</feature>
<feature type="region of interest" description="Disordered" evidence="6">
    <location>
        <begin position="1"/>
        <end position="28"/>
    </location>
</feature>
<proteinExistence type="inferred from homology"/>
<evidence type="ECO:0000313" key="8">
    <source>
        <dbReference type="Proteomes" id="UP000612055"/>
    </source>
</evidence>
<feature type="compositionally biased region" description="Low complexity" evidence="6">
    <location>
        <begin position="337"/>
        <end position="348"/>
    </location>
</feature>
<evidence type="ECO:0000256" key="4">
    <source>
        <dbReference type="ARBA" id="ARBA00023242"/>
    </source>
</evidence>
<dbReference type="GO" id="GO:0007129">
    <property type="term" value="P:homologous chromosome pairing at meiosis"/>
    <property type="evidence" value="ECO:0007669"/>
    <property type="project" value="TreeGrafter"/>
</dbReference>
<feature type="region of interest" description="Disordered" evidence="6">
    <location>
        <begin position="1814"/>
        <end position="2075"/>
    </location>
</feature>
<feature type="compositionally biased region" description="Low complexity" evidence="6">
    <location>
        <begin position="1921"/>
        <end position="1939"/>
    </location>
</feature>
<dbReference type="GO" id="GO:0005634">
    <property type="term" value="C:nucleus"/>
    <property type="evidence" value="ECO:0007669"/>
    <property type="project" value="UniProtKB-SubCell"/>
</dbReference>
<comment type="similarity">
    <text evidence="5">Belongs to the Fanconi anemia protein FANCD2 family.</text>
</comment>
<feature type="region of interest" description="Disordered" evidence="6">
    <location>
        <begin position="1161"/>
        <end position="1183"/>
    </location>
</feature>
<dbReference type="Proteomes" id="UP000612055">
    <property type="component" value="Unassembled WGS sequence"/>
</dbReference>
<evidence type="ECO:0000256" key="2">
    <source>
        <dbReference type="ARBA" id="ARBA00022499"/>
    </source>
</evidence>
<gene>
    <name evidence="7" type="ORF">HYH03_010675</name>
</gene>
<feature type="compositionally biased region" description="Basic and acidic residues" evidence="6">
    <location>
        <begin position="14"/>
        <end position="25"/>
    </location>
</feature>
<feature type="region of interest" description="Disordered" evidence="6">
    <location>
        <begin position="1464"/>
        <end position="1487"/>
    </location>
</feature>